<dbReference type="GO" id="GO:0015031">
    <property type="term" value="P:protein transport"/>
    <property type="evidence" value="ECO:0007669"/>
    <property type="project" value="UniProtKB-KW"/>
</dbReference>
<feature type="transmembrane region" description="Helical" evidence="20">
    <location>
        <begin position="87"/>
        <end position="106"/>
    </location>
</feature>
<dbReference type="EMBL" id="JH429682">
    <property type="status" value="NOT_ANNOTATED_CDS"/>
    <property type="molecule type" value="Genomic_DNA"/>
</dbReference>
<evidence type="ECO:0000256" key="12">
    <source>
        <dbReference type="ARBA" id="ARBA00024188"/>
    </source>
</evidence>
<evidence type="ECO:0000256" key="3">
    <source>
        <dbReference type="ARBA" id="ARBA00022553"/>
    </source>
</evidence>
<keyword evidence="5" id="KW-0256">Endoplasmic reticulum</keyword>
<evidence type="ECO:0000256" key="20">
    <source>
        <dbReference type="SAM" id="Phobius"/>
    </source>
</evidence>
<comment type="subunit">
    <text evidence="16">Interacts with SNARE complex members GOSR2, SEC22B and STX5. Interacts with LMAN1/ERGIC53. Interacts with STX17.</text>
</comment>
<keyword evidence="7" id="KW-0653">Protein transport</keyword>
<dbReference type="EnsemblMetazoa" id="SMAR000132-RA">
    <property type="protein sequence ID" value="SMAR000132-PA"/>
    <property type="gene ID" value="SMAR000132"/>
</dbReference>
<evidence type="ECO:0000256" key="4">
    <source>
        <dbReference type="ARBA" id="ARBA00022692"/>
    </source>
</evidence>
<keyword evidence="8 20" id="KW-1133">Transmembrane helix</keyword>
<dbReference type="Proteomes" id="UP000014500">
    <property type="component" value="Unassembled WGS sequence"/>
</dbReference>
<dbReference type="PANTHER" id="PTHR12791">
    <property type="entry name" value="GOLGI SNARE BET1-RELATED"/>
    <property type="match status" value="1"/>
</dbReference>
<keyword evidence="11 20" id="KW-0472">Membrane</keyword>
<evidence type="ECO:0000256" key="9">
    <source>
        <dbReference type="ARBA" id="ARBA00023034"/>
    </source>
</evidence>
<reference evidence="23" key="1">
    <citation type="submission" date="2011-05" db="EMBL/GenBank/DDBJ databases">
        <authorList>
            <person name="Richards S.R."/>
            <person name="Qu J."/>
            <person name="Jiang H."/>
            <person name="Jhangiani S.N."/>
            <person name="Agravi P."/>
            <person name="Goodspeed R."/>
            <person name="Gross S."/>
            <person name="Mandapat C."/>
            <person name="Jackson L."/>
            <person name="Mathew T."/>
            <person name="Pu L."/>
            <person name="Thornton R."/>
            <person name="Saada N."/>
            <person name="Wilczek-Boney K.B."/>
            <person name="Lee S."/>
            <person name="Kovar C."/>
            <person name="Wu Y."/>
            <person name="Scherer S.E."/>
            <person name="Worley K.C."/>
            <person name="Muzny D.M."/>
            <person name="Gibbs R."/>
        </authorList>
    </citation>
    <scope>NUCLEOTIDE SEQUENCE</scope>
    <source>
        <strain evidence="23">Brora</strain>
    </source>
</reference>
<protein>
    <recommendedName>
        <fullName evidence="17">BET1 homolog</fullName>
    </recommendedName>
    <alternativeName>
        <fullName evidence="18">Golgi vesicular membrane-trafficking protein p18</fullName>
    </alternativeName>
</protein>
<evidence type="ECO:0000313" key="22">
    <source>
        <dbReference type="EnsemblMetazoa" id="SMAR000132-PA"/>
    </source>
</evidence>
<dbReference type="InterPro" id="IPR039899">
    <property type="entry name" value="BET1_SNARE"/>
</dbReference>
<dbReference type="SMART" id="SM00397">
    <property type="entry name" value="t_SNARE"/>
    <property type="match status" value="1"/>
</dbReference>
<evidence type="ECO:0000256" key="10">
    <source>
        <dbReference type="ARBA" id="ARBA00023054"/>
    </source>
</evidence>
<keyword evidence="4 20" id="KW-0812">Transmembrane</keyword>
<evidence type="ECO:0000256" key="1">
    <source>
        <dbReference type="ARBA" id="ARBA00004389"/>
    </source>
</evidence>
<accession>T1IH28</accession>
<evidence type="ECO:0000256" key="6">
    <source>
        <dbReference type="ARBA" id="ARBA00022892"/>
    </source>
</evidence>
<keyword evidence="9" id="KW-0333">Golgi apparatus</keyword>
<evidence type="ECO:0000256" key="17">
    <source>
        <dbReference type="ARBA" id="ARBA00071590"/>
    </source>
</evidence>
<evidence type="ECO:0000313" key="23">
    <source>
        <dbReference type="Proteomes" id="UP000014500"/>
    </source>
</evidence>
<evidence type="ECO:0000256" key="18">
    <source>
        <dbReference type="ARBA" id="ARBA00077825"/>
    </source>
</evidence>
<dbReference type="Gene3D" id="1.20.5.110">
    <property type="match status" value="1"/>
</dbReference>
<keyword evidence="23" id="KW-1185">Reference proteome</keyword>
<keyword evidence="2" id="KW-0813">Transport</keyword>
<feature type="region of interest" description="Disordered" evidence="19">
    <location>
        <begin position="1"/>
        <end position="24"/>
    </location>
</feature>
<evidence type="ECO:0000256" key="11">
    <source>
        <dbReference type="ARBA" id="ARBA00023136"/>
    </source>
</evidence>
<feature type="domain" description="T-SNARE coiled-coil homology" evidence="21">
    <location>
        <begin position="17"/>
        <end position="79"/>
    </location>
</feature>
<dbReference type="OMA" id="GHRNYMC"/>
<evidence type="ECO:0000259" key="21">
    <source>
        <dbReference type="PROSITE" id="PS50192"/>
    </source>
</evidence>
<dbReference type="InterPro" id="IPR000727">
    <property type="entry name" value="T_SNARE_dom"/>
</dbReference>
<dbReference type="FunFam" id="1.20.5.110:FF:000026">
    <property type="entry name" value="BET1 homolog"/>
    <property type="match status" value="1"/>
</dbReference>
<dbReference type="AlphaFoldDB" id="T1IH28"/>
<organism evidence="22 23">
    <name type="scientific">Strigamia maritima</name>
    <name type="common">European centipede</name>
    <name type="synonym">Geophilus maritimus</name>
    <dbReference type="NCBI Taxonomy" id="126957"/>
    <lineage>
        <taxon>Eukaryota</taxon>
        <taxon>Metazoa</taxon>
        <taxon>Ecdysozoa</taxon>
        <taxon>Arthropoda</taxon>
        <taxon>Myriapoda</taxon>
        <taxon>Chilopoda</taxon>
        <taxon>Pleurostigmophora</taxon>
        <taxon>Geophilomorpha</taxon>
        <taxon>Linotaeniidae</taxon>
        <taxon>Strigamia</taxon>
    </lineage>
</organism>
<evidence type="ECO:0000256" key="2">
    <source>
        <dbReference type="ARBA" id="ARBA00022448"/>
    </source>
</evidence>
<evidence type="ECO:0000256" key="5">
    <source>
        <dbReference type="ARBA" id="ARBA00022824"/>
    </source>
</evidence>
<evidence type="ECO:0000256" key="14">
    <source>
        <dbReference type="ARBA" id="ARBA00046280"/>
    </source>
</evidence>
<dbReference type="CDD" id="cd15853">
    <property type="entry name" value="SNARE_Bet1"/>
    <property type="match status" value="1"/>
</dbReference>
<evidence type="ECO:0000256" key="16">
    <source>
        <dbReference type="ARBA" id="ARBA00063965"/>
    </source>
</evidence>
<sequence>MRRLHSNGYPQPVHTTPEVEQENEQMVEGLKHKITALKSLSIDIGNEVRTQNQMLSDMDNDFDTGSGFLNSTMGRLHRMTKAGHNRYILYLILFSLFVFFIIYILMKFR</sequence>
<name>T1IH28_STRMM</name>
<dbReference type="STRING" id="126957.T1IH28"/>
<reference evidence="22" key="2">
    <citation type="submission" date="2015-02" db="UniProtKB">
        <authorList>
            <consortium name="EnsemblMetazoa"/>
        </authorList>
    </citation>
    <scope>IDENTIFICATION</scope>
</reference>
<comment type="subcellular location">
    <subcellularLocation>
        <location evidence="14">Endomembrane system</location>
        <topology evidence="14">Single-pass type IV membrane protein</topology>
    </subcellularLocation>
    <subcellularLocation>
        <location evidence="1">Endoplasmic reticulum membrane</location>
        <topology evidence="1">Single-pass membrane protein</topology>
    </subcellularLocation>
    <subcellularLocation>
        <location evidence="12">Golgi apparatus</location>
        <location evidence="12">cis-Golgi network membrane</location>
    </subcellularLocation>
</comment>
<proteinExistence type="inferred from homology"/>
<evidence type="ECO:0000256" key="15">
    <source>
        <dbReference type="ARBA" id="ARBA00054011"/>
    </source>
</evidence>
<evidence type="ECO:0000256" key="19">
    <source>
        <dbReference type="SAM" id="MobiDB-lite"/>
    </source>
</evidence>
<comment type="similarity">
    <text evidence="13">Belongs to the BET1 family.</text>
</comment>
<dbReference type="SUPFAM" id="SSF58038">
    <property type="entry name" value="SNARE fusion complex"/>
    <property type="match status" value="1"/>
</dbReference>
<comment type="function">
    <text evidence="15">Required for vesicular transport from the ER to the Golgi complex. Functions as a SNARE involved in the docking process of ER-derived vesicles with the cis-Golgi membrane.</text>
</comment>
<keyword evidence="6" id="KW-0931">ER-Golgi transport</keyword>
<dbReference type="PROSITE" id="PS50192">
    <property type="entry name" value="T_SNARE"/>
    <property type="match status" value="1"/>
</dbReference>
<evidence type="ECO:0000256" key="8">
    <source>
        <dbReference type="ARBA" id="ARBA00022989"/>
    </source>
</evidence>
<dbReference type="GO" id="GO:0016192">
    <property type="term" value="P:vesicle-mediated transport"/>
    <property type="evidence" value="ECO:0007669"/>
    <property type="project" value="UniProtKB-KW"/>
</dbReference>
<dbReference type="eggNOG" id="KOG3385">
    <property type="taxonomic scope" value="Eukaryota"/>
</dbReference>
<dbReference type="PhylomeDB" id="T1IH28"/>
<keyword evidence="3" id="KW-0597">Phosphoprotein</keyword>
<evidence type="ECO:0000256" key="7">
    <source>
        <dbReference type="ARBA" id="ARBA00022927"/>
    </source>
</evidence>
<evidence type="ECO:0000256" key="13">
    <source>
        <dbReference type="ARBA" id="ARBA00037962"/>
    </source>
</evidence>
<dbReference type="GO" id="GO:0005789">
    <property type="term" value="C:endoplasmic reticulum membrane"/>
    <property type="evidence" value="ECO:0007669"/>
    <property type="project" value="UniProtKB-SubCell"/>
</dbReference>
<dbReference type="GO" id="GO:0005794">
    <property type="term" value="C:Golgi apparatus"/>
    <property type="evidence" value="ECO:0007669"/>
    <property type="project" value="UniProtKB-SubCell"/>
</dbReference>
<keyword evidence="10" id="KW-0175">Coiled coil</keyword>
<dbReference type="HOGENOM" id="CLU_086133_2_1_1"/>